<organism evidence="1 2">
    <name type="scientific">[Candida] jaroonii</name>
    <dbReference type="NCBI Taxonomy" id="467808"/>
    <lineage>
        <taxon>Eukaryota</taxon>
        <taxon>Fungi</taxon>
        <taxon>Dikarya</taxon>
        <taxon>Ascomycota</taxon>
        <taxon>Saccharomycotina</taxon>
        <taxon>Pichiomycetes</taxon>
        <taxon>Debaryomycetaceae</taxon>
        <taxon>Yamadazyma</taxon>
    </lineage>
</organism>
<reference evidence="1" key="1">
    <citation type="submission" date="2022-06" db="EMBL/GenBank/DDBJ databases">
        <authorList>
            <person name="Legras J.-L."/>
            <person name="Devillers H."/>
            <person name="Grondin C."/>
        </authorList>
    </citation>
    <scope>NUCLEOTIDE SEQUENCE</scope>
    <source>
        <strain evidence="1">CLIB 1444</strain>
    </source>
</reference>
<evidence type="ECO:0000313" key="1">
    <source>
        <dbReference type="EMBL" id="CAH6718834.1"/>
    </source>
</evidence>
<keyword evidence="2" id="KW-1185">Reference proteome</keyword>
<gene>
    <name evidence="1" type="ORF">CLIB1444_01S15544</name>
</gene>
<accession>A0ACA9Y1K3</accession>
<proteinExistence type="predicted"/>
<name>A0ACA9Y1K3_9ASCO</name>
<evidence type="ECO:0000313" key="2">
    <source>
        <dbReference type="Proteomes" id="UP001152531"/>
    </source>
</evidence>
<sequence length="463" mass="53335">MDWKNPIATILISTLSIIVSLNKPNKIVKSTNDILNLGVANDISLSLAVLIPIISSINLIMIYKYDIMFLMKRVMILVSIGSNLQMFNKFLNFVNYKNFLGIKNFKISITDTDLPSGFIEDIKYDEIFGEENLEKERNLKRWLKVNHFRVLSPSLERSGGLVFNVINIVSLCLSAILTYLYHNEKRWYLSNLIALGYIMNFINSVRLPNFKVSFVLLLGLLIYDVFFVFKTDVMVTVAKSVDLPIKLVFPMNDTFSIIGLGDIVLPGLFINLCYNHSRKYFIISVINYCISLAECFFVLNYYNFGQPALLYIVPHLLLSSVFTALVQGELSELFSYEMLKFDENFVYDEDSVDEIIEAQSEDEDEDDDYRLDSYDEWEFKVEDLDTDVDTLESIDDIIYQFGEDSDDGTFIIKSGSEMEESDIENDYGDEGEEEVGEDGGRKDDEDIETLLNDIQRSPRYRYI</sequence>
<dbReference type="EMBL" id="CALSDN010000001">
    <property type="protein sequence ID" value="CAH6718834.1"/>
    <property type="molecule type" value="Genomic_DNA"/>
</dbReference>
<protein>
    <submittedName>
        <fullName evidence="1">Uncharacterized protein</fullName>
    </submittedName>
</protein>
<comment type="caution">
    <text evidence="1">The sequence shown here is derived from an EMBL/GenBank/DDBJ whole genome shotgun (WGS) entry which is preliminary data.</text>
</comment>
<dbReference type="Proteomes" id="UP001152531">
    <property type="component" value="Unassembled WGS sequence"/>
</dbReference>